<gene>
    <name evidence="2" type="ORF">MSPICULIGERA_LOCUS10830</name>
</gene>
<feature type="chain" id="PRO_5041309352" evidence="1">
    <location>
        <begin position="22"/>
        <end position="166"/>
    </location>
</feature>
<feature type="signal peptide" evidence="1">
    <location>
        <begin position="1"/>
        <end position="21"/>
    </location>
</feature>
<accession>A0AA36G4A8</accession>
<comment type="caution">
    <text evidence="2">The sequence shown here is derived from an EMBL/GenBank/DDBJ whole genome shotgun (WGS) entry which is preliminary data.</text>
</comment>
<dbReference type="AlphaFoldDB" id="A0AA36G4A8"/>
<evidence type="ECO:0000256" key="1">
    <source>
        <dbReference type="SAM" id="SignalP"/>
    </source>
</evidence>
<evidence type="ECO:0000313" key="3">
    <source>
        <dbReference type="Proteomes" id="UP001177023"/>
    </source>
</evidence>
<reference evidence="2" key="1">
    <citation type="submission" date="2023-06" db="EMBL/GenBank/DDBJ databases">
        <authorList>
            <person name="Delattre M."/>
        </authorList>
    </citation>
    <scope>NUCLEOTIDE SEQUENCE</scope>
    <source>
        <strain evidence="2">AF72</strain>
    </source>
</reference>
<protein>
    <submittedName>
        <fullName evidence="2">Uncharacterized protein</fullName>
    </submittedName>
</protein>
<proteinExistence type="predicted"/>
<dbReference type="Proteomes" id="UP001177023">
    <property type="component" value="Unassembled WGS sequence"/>
</dbReference>
<sequence length="166" mass="18321">MAAHNLLATLLLLGLLGVTSGSLSYGQSSGRRMARHTSARKSLQPFLTASGKLAESITCLVNTIEENGRTVKLKKPIHTQCRRQASLNYDEWVPGCFHATVDGEELYECWTQQTVSMQADCRKDCRVADVKGLSAAYCCCWTDRCTDPGAREAATELEKLRYEVDA</sequence>
<organism evidence="2 3">
    <name type="scientific">Mesorhabditis spiculigera</name>
    <dbReference type="NCBI Taxonomy" id="96644"/>
    <lineage>
        <taxon>Eukaryota</taxon>
        <taxon>Metazoa</taxon>
        <taxon>Ecdysozoa</taxon>
        <taxon>Nematoda</taxon>
        <taxon>Chromadorea</taxon>
        <taxon>Rhabditida</taxon>
        <taxon>Rhabditina</taxon>
        <taxon>Rhabditomorpha</taxon>
        <taxon>Rhabditoidea</taxon>
        <taxon>Rhabditidae</taxon>
        <taxon>Mesorhabditinae</taxon>
        <taxon>Mesorhabditis</taxon>
    </lineage>
</organism>
<keyword evidence="1" id="KW-0732">Signal</keyword>
<dbReference type="EMBL" id="CATQJA010002598">
    <property type="protein sequence ID" value="CAJ0572444.1"/>
    <property type="molecule type" value="Genomic_DNA"/>
</dbReference>
<name>A0AA36G4A8_9BILA</name>
<feature type="non-terminal residue" evidence="2">
    <location>
        <position position="1"/>
    </location>
</feature>
<evidence type="ECO:0000313" key="2">
    <source>
        <dbReference type="EMBL" id="CAJ0572444.1"/>
    </source>
</evidence>
<keyword evidence="3" id="KW-1185">Reference proteome</keyword>